<dbReference type="NCBIfam" id="TIGR04183">
    <property type="entry name" value="Por_Secre_tail"/>
    <property type="match status" value="1"/>
</dbReference>
<keyword evidence="1" id="KW-0732">Signal</keyword>
<dbReference type="Proteomes" id="UP000198379">
    <property type="component" value="Unassembled WGS sequence"/>
</dbReference>
<proteinExistence type="predicted"/>
<dbReference type="EMBL" id="FZNY01000001">
    <property type="protein sequence ID" value="SNR42136.1"/>
    <property type="molecule type" value="Genomic_DNA"/>
</dbReference>
<gene>
    <name evidence="3" type="ORF">SAMN06265376_101742</name>
</gene>
<dbReference type="GO" id="GO:0004553">
    <property type="term" value="F:hydrolase activity, hydrolyzing O-glycosyl compounds"/>
    <property type="evidence" value="ECO:0007669"/>
    <property type="project" value="UniProtKB-ARBA"/>
</dbReference>
<evidence type="ECO:0000259" key="2">
    <source>
        <dbReference type="Pfam" id="PF18962"/>
    </source>
</evidence>
<evidence type="ECO:0000313" key="4">
    <source>
        <dbReference type="Proteomes" id="UP000198379"/>
    </source>
</evidence>
<reference evidence="3 4" key="1">
    <citation type="submission" date="2017-06" db="EMBL/GenBank/DDBJ databases">
        <authorList>
            <person name="Kim H.J."/>
            <person name="Triplett B.A."/>
        </authorList>
    </citation>
    <scope>NUCLEOTIDE SEQUENCE [LARGE SCALE GENOMIC DNA]</scope>
    <source>
        <strain evidence="3 4">DSM 25597</strain>
    </source>
</reference>
<dbReference type="InterPro" id="IPR013320">
    <property type="entry name" value="ConA-like_dom_sf"/>
</dbReference>
<keyword evidence="4" id="KW-1185">Reference proteome</keyword>
<protein>
    <submittedName>
        <fullName evidence="3">Por secretion system C-terminal sorting domain-containing protein</fullName>
    </submittedName>
</protein>
<evidence type="ECO:0000256" key="1">
    <source>
        <dbReference type="ARBA" id="ARBA00022729"/>
    </source>
</evidence>
<dbReference type="Pfam" id="PF18962">
    <property type="entry name" value="Por_Secre_tail"/>
    <property type="match status" value="1"/>
</dbReference>
<dbReference type="GO" id="GO:0005975">
    <property type="term" value="P:carbohydrate metabolic process"/>
    <property type="evidence" value="ECO:0007669"/>
    <property type="project" value="UniProtKB-ARBA"/>
</dbReference>
<organism evidence="3 4">
    <name type="scientific">Dokdonia pacifica</name>
    <dbReference type="NCBI Taxonomy" id="1627892"/>
    <lineage>
        <taxon>Bacteria</taxon>
        <taxon>Pseudomonadati</taxon>
        <taxon>Bacteroidota</taxon>
        <taxon>Flavobacteriia</taxon>
        <taxon>Flavobacteriales</taxon>
        <taxon>Flavobacteriaceae</taxon>
        <taxon>Dokdonia</taxon>
    </lineage>
</organism>
<feature type="domain" description="Secretion system C-terminal sorting" evidence="2">
    <location>
        <begin position="257"/>
        <end position="325"/>
    </location>
</feature>
<dbReference type="SUPFAM" id="SSF49899">
    <property type="entry name" value="Concanavalin A-like lectins/glucanases"/>
    <property type="match status" value="1"/>
</dbReference>
<name>A0A238W6G9_9FLAO</name>
<dbReference type="Gene3D" id="2.60.120.200">
    <property type="match status" value="1"/>
</dbReference>
<dbReference type="Pfam" id="PF13385">
    <property type="entry name" value="Laminin_G_3"/>
    <property type="match status" value="1"/>
</dbReference>
<dbReference type="AlphaFoldDB" id="A0A238W6G9"/>
<dbReference type="RefSeq" id="WP_179218076.1">
    <property type="nucleotide sequence ID" value="NZ_BMEP01000002.1"/>
</dbReference>
<accession>A0A238W6G9</accession>
<sequence>MNKLILLFLFIFTSFSVYGQDINEDLLLHYTFNNTYLDATENGYDATDFGTSFTEDRFGNTDGALLFDGVNDYINLPNIEALKPDLPVSFSFWIRYDSEDPDDRDVFNTSFEEDINTGIYFNSQQSTGNFAVNYGDGSSNYTSTTRRTYVSNEPINTGTWQHIAIVVSSQNDMKIYVDCKEYEGEYSGTGGDLQYSNTSGTIGRHDRQLEVPANYFKGAIDNFRYWNKALTEDEVTLLCEEVLDIEEVPLVIKETTMYPNPTDGIVHFDTKNNTYDTVILFNNIGQTVLRTAYQNTLDFSRLPKGIYYIHFIKNNIQLEIKKVIIK</sequence>
<evidence type="ECO:0000313" key="3">
    <source>
        <dbReference type="EMBL" id="SNR42136.1"/>
    </source>
</evidence>
<dbReference type="InterPro" id="IPR026444">
    <property type="entry name" value="Secre_tail"/>
</dbReference>